<evidence type="ECO:0000313" key="2">
    <source>
        <dbReference type="EMBL" id="KAK5079554.1"/>
    </source>
</evidence>
<feature type="compositionally biased region" description="Polar residues" evidence="1">
    <location>
        <begin position="236"/>
        <end position="246"/>
    </location>
</feature>
<dbReference type="Pfam" id="PF16815">
    <property type="entry name" value="HRI1"/>
    <property type="match status" value="1"/>
</dbReference>
<dbReference type="EMBL" id="JAVRRG010000187">
    <property type="protein sequence ID" value="KAK5079554.1"/>
    <property type="molecule type" value="Genomic_DNA"/>
</dbReference>
<comment type="caution">
    <text evidence="2">The sequence shown here is derived from an EMBL/GenBank/DDBJ whole genome shotgun (WGS) entry which is preliminary data.</text>
</comment>
<sequence length="291" mass="32236">MQMYGMSGERLGVIGQESEGLPWKLPAWKQDFLAKPSVSVRKGIAWGYNPPYEDTDTLVLTAPSGKFVDIRFPKDARISGQADNHQSFWAFSGEAKTTFHDAGAEQHAIDMPYTAHCEFVHEIDSRGHQSIMNGDEGDMFLLMNGDCVEMGMMVNPLTGQRGLYKEYWHCGEKLPPETGDDDSNTCIVARASSPAEVEGIVIRLGGRVQGITSRRDQDGTQTVEVERWVRDVTRHVQQASENSTGTPAGPWSRDVRSSGSLPGGWLCMPDRQVGDTIEHNGVLWQITEVHN</sequence>
<evidence type="ECO:0000313" key="3">
    <source>
        <dbReference type="Proteomes" id="UP001345013"/>
    </source>
</evidence>
<protein>
    <submittedName>
        <fullName evidence="2">Uncharacterized protein</fullName>
    </submittedName>
</protein>
<evidence type="ECO:0000256" key="1">
    <source>
        <dbReference type="SAM" id="MobiDB-lite"/>
    </source>
</evidence>
<dbReference type="Gene3D" id="2.40.128.320">
    <property type="entry name" value="Protein HRI1, N-terminal domain"/>
    <property type="match status" value="1"/>
</dbReference>
<dbReference type="InterPro" id="IPR043047">
    <property type="entry name" value="Hri1_N_sf"/>
</dbReference>
<dbReference type="Proteomes" id="UP001345013">
    <property type="component" value="Unassembled WGS sequence"/>
</dbReference>
<organism evidence="2 3">
    <name type="scientific">Lithohypha guttulata</name>
    <dbReference type="NCBI Taxonomy" id="1690604"/>
    <lineage>
        <taxon>Eukaryota</taxon>
        <taxon>Fungi</taxon>
        <taxon>Dikarya</taxon>
        <taxon>Ascomycota</taxon>
        <taxon>Pezizomycotina</taxon>
        <taxon>Eurotiomycetes</taxon>
        <taxon>Chaetothyriomycetidae</taxon>
        <taxon>Chaetothyriales</taxon>
        <taxon>Trichomeriaceae</taxon>
        <taxon>Lithohypha</taxon>
    </lineage>
</organism>
<proteinExistence type="predicted"/>
<feature type="region of interest" description="Disordered" evidence="1">
    <location>
        <begin position="236"/>
        <end position="257"/>
    </location>
</feature>
<keyword evidence="3" id="KW-1185">Reference proteome</keyword>
<dbReference type="InterPro" id="IPR031818">
    <property type="entry name" value="Hri1"/>
</dbReference>
<gene>
    <name evidence="2" type="ORF">LTR24_009184</name>
</gene>
<name>A0ABR0JYJ6_9EURO</name>
<reference evidence="2 3" key="1">
    <citation type="submission" date="2023-08" db="EMBL/GenBank/DDBJ databases">
        <title>Black Yeasts Isolated from many extreme environments.</title>
        <authorList>
            <person name="Coleine C."/>
            <person name="Stajich J.E."/>
            <person name="Selbmann L."/>
        </authorList>
    </citation>
    <scope>NUCLEOTIDE SEQUENCE [LARGE SCALE GENOMIC DNA]</scope>
    <source>
        <strain evidence="2 3">CCFEE 5885</strain>
    </source>
</reference>
<accession>A0ABR0JYJ6</accession>